<feature type="transmembrane region" description="Helical" evidence="1">
    <location>
        <begin position="20"/>
        <end position="41"/>
    </location>
</feature>
<gene>
    <name evidence="2" type="ORF">JSQ98_09200</name>
</gene>
<dbReference type="EMBL" id="JAFEVO010000001">
    <property type="protein sequence ID" value="MBS3182365.1"/>
    <property type="molecule type" value="Genomic_DNA"/>
</dbReference>
<evidence type="ECO:0000313" key="3">
    <source>
        <dbReference type="Proteomes" id="UP000811492"/>
    </source>
</evidence>
<organism evidence="2 3">
    <name type="scientific">Leucobacter manosquensis</name>
    <dbReference type="NCBI Taxonomy" id="2810611"/>
    <lineage>
        <taxon>Bacteria</taxon>
        <taxon>Bacillati</taxon>
        <taxon>Actinomycetota</taxon>
        <taxon>Actinomycetes</taxon>
        <taxon>Micrococcales</taxon>
        <taxon>Microbacteriaceae</taxon>
        <taxon>Leucobacter</taxon>
    </lineage>
</organism>
<sequence>MFGISGWAFISSLNLGLPAPIWGGILVLIATITGVSGTWFVSYEKNAAAWLSAVFLLIGVSLLAGLIIIKTGWGGETNIGAGGIFFIGMHLLPVAAVIALLTVIVTWVRDSRARTRHAHMSE</sequence>
<comment type="caution">
    <text evidence="2">The sequence shown here is derived from an EMBL/GenBank/DDBJ whole genome shotgun (WGS) entry which is preliminary data.</text>
</comment>
<reference evidence="2 3" key="1">
    <citation type="submission" date="2021-02" db="EMBL/GenBank/DDBJ databases">
        <title>Draft genome and description of Leucobacter sp nov strain Marseille-Q4368.</title>
        <authorList>
            <person name="Boxberger M."/>
            <person name="La Scola B."/>
        </authorList>
    </citation>
    <scope>NUCLEOTIDE SEQUENCE [LARGE SCALE GENOMIC DNA]</scope>
    <source>
        <strain evidence="2 3">Marseille-Q4368</strain>
    </source>
</reference>
<keyword evidence="3" id="KW-1185">Reference proteome</keyword>
<keyword evidence="1" id="KW-0812">Transmembrane</keyword>
<dbReference type="Proteomes" id="UP000811492">
    <property type="component" value="Unassembled WGS sequence"/>
</dbReference>
<accession>A0ABS5M592</accession>
<feature type="transmembrane region" description="Helical" evidence="1">
    <location>
        <begin position="48"/>
        <end position="69"/>
    </location>
</feature>
<feature type="transmembrane region" description="Helical" evidence="1">
    <location>
        <begin position="81"/>
        <end position="108"/>
    </location>
</feature>
<evidence type="ECO:0000313" key="2">
    <source>
        <dbReference type="EMBL" id="MBS3182365.1"/>
    </source>
</evidence>
<dbReference type="RefSeq" id="WP_211649355.1">
    <property type="nucleotide sequence ID" value="NZ_JAFEVO010000001.1"/>
</dbReference>
<evidence type="ECO:0000256" key="1">
    <source>
        <dbReference type="SAM" id="Phobius"/>
    </source>
</evidence>
<keyword evidence="1" id="KW-0472">Membrane</keyword>
<evidence type="ECO:0008006" key="4">
    <source>
        <dbReference type="Google" id="ProtNLM"/>
    </source>
</evidence>
<proteinExistence type="predicted"/>
<keyword evidence="1" id="KW-1133">Transmembrane helix</keyword>
<protein>
    <recommendedName>
        <fullName evidence="4">Histidinol dehydrogenase</fullName>
    </recommendedName>
</protein>
<name>A0ABS5M592_9MICO</name>